<dbReference type="GO" id="GO:0016298">
    <property type="term" value="F:lipase activity"/>
    <property type="evidence" value="ECO:0007669"/>
    <property type="project" value="TreeGrafter"/>
</dbReference>
<dbReference type="EMBL" id="JANRHA010000006">
    <property type="protein sequence ID" value="MDG3015116.1"/>
    <property type="molecule type" value="Genomic_DNA"/>
</dbReference>
<evidence type="ECO:0000313" key="2">
    <source>
        <dbReference type="EMBL" id="MDG3015116.1"/>
    </source>
</evidence>
<dbReference type="Proteomes" id="UP001152755">
    <property type="component" value="Unassembled WGS sequence"/>
</dbReference>
<gene>
    <name evidence="2" type="ORF">NVS88_11190</name>
</gene>
<dbReference type="PANTHER" id="PTHR32015">
    <property type="entry name" value="FASTING INDUCED LIPASE"/>
    <property type="match status" value="1"/>
</dbReference>
<dbReference type="SUPFAM" id="SSF53474">
    <property type="entry name" value="alpha/beta-Hydrolases"/>
    <property type="match status" value="1"/>
</dbReference>
<dbReference type="RefSeq" id="WP_332519910.1">
    <property type="nucleotide sequence ID" value="NZ_JANRHA010000006.1"/>
</dbReference>
<sequence>MRKWYVSVVVAALTLVASALAAPAIAGADPAPVPVPYNFFSGIGPELLHPGGSLPGENDWNCKPTAAHPEPVILLHGTAGGVQTNWGTYVPLLENAGYCVFGLTYGALPGTPWPVSAIGGMMPIEQSAQQLSVFVDKVLAATGASKVDFVGHSQGTLMPNYYVRFLGGAPKVDKYVSLAPLWEGTDAFGAGEILAGVKQFDLTPVTDATMGKLCPSCLEMASGSNLIKKMNSDGGPYAPGVTYTNISTRYDEFVVPYTSGQVPGPHTTNIVVQDNCSQDYSDHMAIAGSPVAAGYVLNALDPQHPQPVPCVFVPPFTG</sequence>
<dbReference type="InterPro" id="IPR029058">
    <property type="entry name" value="AB_hydrolase_fold"/>
</dbReference>
<keyword evidence="3" id="KW-1185">Reference proteome</keyword>
<comment type="caution">
    <text evidence="2">The sequence shown here is derived from an EMBL/GenBank/DDBJ whole genome shotgun (WGS) entry which is preliminary data.</text>
</comment>
<accession>A0A9X4M0V2</accession>
<keyword evidence="1" id="KW-0732">Signal</keyword>
<evidence type="ECO:0000256" key="1">
    <source>
        <dbReference type="SAM" id="SignalP"/>
    </source>
</evidence>
<name>A0A9X4M0V2_9ACTN</name>
<feature type="chain" id="PRO_5040831845" evidence="1">
    <location>
        <begin position="22"/>
        <end position="318"/>
    </location>
</feature>
<dbReference type="Gene3D" id="3.40.50.1820">
    <property type="entry name" value="alpha/beta hydrolase"/>
    <property type="match status" value="1"/>
</dbReference>
<evidence type="ECO:0000313" key="3">
    <source>
        <dbReference type="Proteomes" id="UP001152755"/>
    </source>
</evidence>
<protein>
    <submittedName>
        <fullName evidence="2">Lipase family protein</fullName>
    </submittedName>
</protein>
<dbReference type="Pfam" id="PF01674">
    <property type="entry name" value="Lipase_2"/>
    <property type="match status" value="1"/>
</dbReference>
<organism evidence="2 3">
    <name type="scientific">Speluncibacter jeojiensis</name>
    <dbReference type="NCBI Taxonomy" id="2710754"/>
    <lineage>
        <taxon>Bacteria</taxon>
        <taxon>Bacillati</taxon>
        <taxon>Actinomycetota</taxon>
        <taxon>Actinomycetes</taxon>
        <taxon>Mycobacteriales</taxon>
        <taxon>Speluncibacteraceae</taxon>
        <taxon>Speluncibacter</taxon>
    </lineage>
</organism>
<reference evidence="2" key="1">
    <citation type="submission" date="2022-08" db="EMBL/GenBank/DDBJ databases">
        <title>Genome analysis of Corynebacteriales strain.</title>
        <authorList>
            <person name="Lee S.D."/>
        </authorList>
    </citation>
    <scope>NUCLEOTIDE SEQUENCE</scope>
    <source>
        <strain evidence="2">D3-21</strain>
    </source>
</reference>
<feature type="signal peptide" evidence="1">
    <location>
        <begin position="1"/>
        <end position="21"/>
    </location>
</feature>
<proteinExistence type="predicted"/>
<dbReference type="GO" id="GO:0016042">
    <property type="term" value="P:lipid catabolic process"/>
    <property type="evidence" value="ECO:0007669"/>
    <property type="project" value="InterPro"/>
</dbReference>
<dbReference type="AlphaFoldDB" id="A0A9X4M0V2"/>
<dbReference type="InterPro" id="IPR002918">
    <property type="entry name" value="Lipase_EstA/Esterase_EstB"/>
</dbReference>
<dbReference type="PANTHER" id="PTHR32015:SF1">
    <property type="entry name" value="LIPASE"/>
    <property type="match status" value="1"/>
</dbReference>